<feature type="region of interest" description="Disordered" evidence="6">
    <location>
        <begin position="141"/>
        <end position="268"/>
    </location>
</feature>
<comment type="subcellular location">
    <subcellularLocation>
        <location evidence="1">Nucleus</location>
    </subcellularLocation>
</comment>
<dbReference type="FunFam" id="1.10.1580.10:FF:000002">
    <property type="entry name" value="Guanine nucleotide-binding protein-like 3 (nucleolar)-like"/>
    <property type="match status" value="1"/>
</dbReference>
<feature type="compositionally biased region" description="Basic residues" evidence="6">
    <location>
        <begin position="196"/>
        <end position="210"/>
    </location>
</feature>
<keyword evidence="3" id="KW-0175">Coiled coil</keyword>
<dbReference type="GO" id="GO:0005525">
    <property type="term" value="F:GTP binding"/>
    <property type="evidence" value="ECO:0007669"/>
    <property type="project" value="UniProtKB-KW"/>
</dbReference>
<dbReference type="Proteomes" id="UP000501690">
    <property type="component" value="Linkage Group LG8"/>
</dbReference>
<evidence type="ECO:0000313" key="7">
    <source>
        <dbReference type="EMBL" id="QCE03009.1"/>
    </source>
</evidence>
<evidence type="ECO:0000256" key="3">
    <source>
        <dbReference type="ARBA" id="ARBA00023054"/>
    </source>
</evidence>
<evidence type="ECO:0000313" key="8">
    <source>
        <dbReference type="Proteomes" id="UP000501690"/>
    </source>
</evidence>
<evidence type="ECO:0000256" key="1">
    <source>
        <dbReference type="ARBA" id="ARBA00004123"/>
    </source>
</evidence>
<proteinExistence type="predicted"/>
<dbReference type="GO" id="GO:0005730">
    <property type="term" value="C:nucleolus"/>
    <property type="evidence" value="ECO:0007669"/>
    <property type="project" value="TreeGrafter"/>
</dbReference>
<feature type="compositionally biased region" description="Acidic residues" evidence="6">
    <location>
        <begin position="236"/>
        <end position="254"/>
    </location>
</feature>
<dbReference type="PANTHER" id="PTHR11089">
    <property type="entry name" value="GTP-BINDING PROTEIN-RELATED"/>
    <property type="match status" value="1"/>
</dbReference>
<protein>
    <submittedName>
        <fullName evidence="7">Nuclear GTP-binding protein</fullName>
    </submittedName>
</protein>
<dbReference type="Gene3D" id="1.10.1580.10">
    <property type="match status" value="1"/>
</dbReference>
<reference evidence="7 8" key="1">
    <citation type="submission" date="2019-04" db="EMBL/GenBank/DDBJ databases">
        <title>An improved genome assembly and genetic linkage map for asparagus bean, Vigna unguiculata ssp. sesquipedialis.</title>
        <authorList>
            <person name="Xia Q."/>
            <person name="Zhang R."/>
            <person name="Dong Y."/>
        </authorList>
    </citation>
    <scope>NUCLEOTIDE SEQUENCE [LARGE SCALE GENOMIC DNA]</scope>
    <source>
        <tissue evidence="7">Leaf</tissue>
    </source>
</reference>
<evidence type="ECO:0000256" key="6">
    <source>
        <dbReference type="SAM" id="MobiDB-lite"/>
    </source>
</evidence>
<evidence type="ECO:0000256" key="4">
    <source>
        <dbReference type="ARBA" id="ARBA00023134"/>
    </source>
</evidence>
<gene>
    <name evidence="7" type="ORF">DEO72_LG8g1026</name>
</gene>
<keyword evidence="5" id="KW-0539">Nucleus</keyword>
<keyword evidence="4" id="KW-0342">GTP-binding</keyword>
<sequence>MQEVQLDKNVKLLDCPGVVMLKSQENDASIALKNCKRIEKLDLISPVKEILKLCLLEQLVTLYKIRSFSVGDVDDFLLKVAEAKGKRTKGGKFDVATAARIVLHDWNEGKIQYYTMLPNRDQGEASEAKIVSEFAKEFNVDEDEIETKSGNQGEGPGNVGEVDEAMEDYGGKKKDNSAASRQNEKLYTADDMLNTKLRRVEKKKRKKAKKASASSDPVDGDYDFKIDYFQKGASMDSEDSQGEDDDDHDDDEPINSEVPMSAIQIDEC</sequence>
<organism evidence="7 8">
    <name type="scientific">Vigna unguiculata</name>
    <name type="common">Cowpea</name>
    <dbReference type="NCBI Taxonomy" id="3917"/>
    <lineage>
        <taxon>Eukaryota</taxon>
        <taxon>Viridiplantae</taxon>
        <taxon>Streptophyta</taxon>
        <taxon>Embryophyta</taxon>
        <taxon>Tracheophyta</taxon>
        <taxon>Spermatophyta</taxon>
        <taxon>Magnoliopsida</taxon>
        <taxon>eudicotyledons</taxon>
        <taxon>Gunneridae</taxon>
        <taxon>Pentapetalae</taxon>
        <taxon>rosids</taxon>
        <taxon>fabids</taxon>
        <taxon>Fabales</taxon>
        <taxon>Fabaceae</taxon>
        <taxon>Papilionoideae</taxon>
        <taxon>50 kb inversion clade</taxon>
        <taxon>NPAAA clade</taxon>
        <taxon>indigoferoid/millettioid clade</taxon>
        <taxon>Phaseoleae</taxon>
        <taxon>Vigna</taxon>
    </lineage>
</organism>
<dbReference type="EMBL" id="CP039352">
    <property type="protein sequence ID" value="QCE03009.1"/>
    <property type="molecule type" value="Genomic_DNA"/>
</dbReference>
<name>A0A4D6MSC3_VIGUN</name>
<feature type="compositionally biased region" description="Basic and acidic residues" evidence="6">
    <location>
        <begin position="169"/>
        <end position="188"/>
    </location>
</feature>
<dbReference type="PANTHER" id="PTHR11089:SF30">
    <property type="entry name" value="GUANINE NUCLEOTIDE-BINDING PROTEIN-LIKE 3 HOMOLOG"/>
    <property type="match status" value="1"/>
</dbReference>
<evidence type="ECO:0000256" key="5">
    <source>
        <dbReference type="ARBA" id="ARBA00023242"/>
    </source>
</evidence>
<keyword evidence="2" id="KW-0547">Nucleotide-binding</keyword>
<dbReference type="InterPro" id="IPR023179">
    <property type="entry name" value="GTP-bd_ortho_bundle_sf"/>
</dbReference>
<keyword evidence="8" id="KW-1185">Reference proteome</keyword>
<accession>A0A4D6MSC3</accession>
<evidence type="ECO:0000256" key="2">
    <source>
        <dbReference type="ARBA" id="ARBA00022741"/>
    </source>
</evidence>
<dbReference type="InterPro" id="IPR050755">
    <property type="entry name" value="TRAFAC_YlqF/YawG_RiboMat"/>
</dbReference>
<dbReference type="AlphaFoldDB" id="A0A4D6MSC3"/>